<dbReference type="EMBL" id="PCVL01000033">
    <property type="protein sequence ID" value="PIQ72502.1"/>
    <property type="molecule type" value="Genomic_DNA"/>
</dbReference>
<evidence type="ECO:0000256" key="1">
    <source>
        <dbReference type="SAM" id="Phobius"/>
    </source>
</evidence>
<dbReference type="Proteomes" id="UP000229570">
    <property type="component" value="Unassembled WGS sequence"/>
</dbReference>
<dbReference type="Pfam" id="PF09527">
    <property type="entry name" value="ATPase_gene1"/>
    <property type="match status" value="1"/>
</dbReference>
<comment type="caution">
    <text evidence="2">The sequence shown here is derived from an EMBL/GenBank/DDBJ whole genome shotgun (WGS) entry which is preliminary data.</text>
</comment>
<proteinExistence type="predicted"/>
<reference evidence="2 3" key="1">
    <citation type="submission" date="2017-09" db="EMBL/GenBank/DDBJ databases">
        <title>Depth-based differentiation of microbial function through sediment-hosted aquifers and enrichment of novel symbionts in the deep terrestrial subsurface.</title>
        <authorList>
            <person name="Probst A.J."/>
            <person name="Ladd B."/>
            <person name="Jarett J.K."/>
            <person name="Geller-Mcgrath D.E."/>
            <person name="Sieber C.M."/>
            <person name="Emerson J.B."/>
            <person name="Anantharaman K."/>
            <person name="Thomas B.C."/>
            <person name="Malmstrom R."/>
            <person name="Stieglmeier M."/>
            <person name="Klingl A."/>
            <person name="Woyke T."/>
            <person name="Ryan C.M."/>
            <person name="Banfield J.F."/>
        </authorList>
    </citation>
    <scope>NUCLEOTIDE SEQUENCE [LARGE SCALE GENOMIC DNA]</scope>
    <source>
        <strain evidence="2">CG11_big_fil_rev_8_21_14_0_20_35_14</strain>
    </source>
</reference>
<evidence type="ECO:0008006" key="4">
    <source>
        <dbReference type="Google" id="ProtNLM"/>
    </source>
</evidence>
<organism evidence="2 3">
    <name type="scientific">Candidatus Roizmanbacteria bacterium CG11_big_fil_rev_8_21_14_0_20_35_14</name>
    <dbReference type="NCBI Taxonomy" id="1974855"/>
    <lineage>
        <taxon>Bacteria</taxon>
        <taxon>Candidatus Roizmaniibacteriota</taxon>
    </lineage>
</organism>
<sequence>MKKYFSFDKNLNLKQVSNIKIEKKSKKISFNLANYLNLGYYLIVPLLLGVIIGKSLDKVLKKTNVFFIIFFLLGIIGTFYNLIKIYRDERSKNN</sequence>
<evidence type="ECO:0000313" key="2">
    <source>
        <dbReference type="EMBL" id="PIQ72502.1"/>
    </source>
</evidence>
<accession>A0A2H0KMM3</accession>
<protein>
    <recommendedName>
        <fullName evidence="4">AtpZ/AtpI family protein</fullName>
    </recommendedName>
</protein>
<feature type="transmembrane region" description="Helical" evidence="1">
    <location>
        <begin position="32"/>
        <end position="53"/>
    </location>
</feature>
<gene>
    <name evidence="2" type="ORF">COV86_02660</name>
</gene>
<keyword evidence="1" id="KW-0472">Membrane</keyword>
<dbReference type="AlphaFoldDB" id="A0A2H0KMM3"/>
<dbReference type="InterPro" id="IPR032820">
    <property type="entry name" value="ATPase_put"/>
</dbReference>
<name>A0A2H0KMM3_9BACT</name>
<feature type="transmembrane region" description="Helical" evidence="1">
    <location>
        <begin position="65"/>
        <end position="83"/>
    </location>
</feature>
<keyword evidence="1" id="KW-0812">Transmembrane</keyword>
<keyword evidence="1" id="KW-1133">Transmembrane helix</keyword>
<evidence type="ECO:0000313" key="3">
    <source>
        <dbReference type="Proteomes" id="UP000229570"/>
    </source>
</evidence>